<evidence type="ECO:0000259" key="1">
    <source>
        <dbReference type="PROSITE" id="PS50994"/>
    </source>
</evidence>
<feature type="domain" description="Integrase catalytic" evidence="1">
    <location>
        <begin position="1"/>
        <end position="82"/>
    </location>
</feature>
<dbReference type="Gene3D" id="3.30.420.10">
    <property type="entry name" value="Ribonuclease H-like superfamily/Ribonuclease H"/>
    <property type="match status" value="1"/>
</dbReference>
<name>A0ABV5EW73_9MICO</name>
<keyword evidence="3" id="KW-1185">Reference proteome</keyword>
<feature type="non-terminal residue" evidence="2">
    <location>
        <position position="82"/>
    </location>
</feature>
<evidence type="ECO:0000313" key="2">
    <source>
        <dbReference type="EMBL" id="MFB8894225.1"/>
    </source>
</evidence>
<dbReference type="SUPFAM" id="SSF53098">
    <property type="entry name" value="Ribonuclease H-like"/>
    <property type="match status" value="1"/>
</dbReference>
<comment type="caution">
    <text evidence="2">The sequence shown here is derived from an EMBL/GenBank/DDBJ whole genome shotgun (WGS) entry which is preliminary data.</text>
</comment>
<dbReference type="PROSITE" id="PS50994">
    <property type="entry name" value="INTEGRASE"/>
    <property type="match status" value="1"/>
</dbReference>
<feature type="non-terminal residue" evidence="2">
    <location>
        <position position="1"/>
    </location>
</feature>
<dbReference type="EMBL" id="JBHLHV010000050">
    <property type="protein sequence ID" value="MFB8894225.1"/>
    <property type="molecule type" value="Genomic_DNA"/>
</dbReference>
<dbReference type="RefSeq" id="WP_378720142.1">
    <property type="nucleotide sequence ID" value="NZ_JBHLHV010000050.1"/>
</dbReference>
<dbReference type="PANTHER" id="PTHR35046:SF26">
    <property type="entry name" value="RNA-DIRECTED DNA POLYMERASE"/>
    <property type="match status" value="1"/>
</dbReference>
<proteinExistence type="predicted"/>
<dbReference type="PANTHER" id="PTHR35046">
    <property type="entry name" value="ZINC KNUCKLE (CCHC-TYPE) FAMILY PROTEIN"/>
    <property type="match status" value="1"/>
</dbReference>
<dbReference type="Proteomes" id="UP001589643">
    <property type="component" value="Unassembled WGS sequence"/>
</dbReference>
<sequence length="82" mass="9641">DAHFIPIKSTHKVASVVGIYMRKISRLHDVLKAIISDRDPRFTFNFWTCLFNGFGIDLNFSTTYHPELYGQMERVNQVIEYM</sequence>
<reference evidence="2 3" key="1">
    <citation type="submission" date="2024-08" db="EMBL/GenBank/DDBJ databases">
        <title>Heavy metals resistant antinobacteria isolated from wastewater.</title>
        <authorList>
            <person name="Roman Ponce B."/>
            <person name="Blanco Mercado M.A."/>
            <person name="Avila Aldana I.N."/>
            <person name="Morales Arrieta S."/>
        </authorList>
    </citation>
    <scope>NUCLEOTIDE SEQUENCE [LARGE SCALE GENOMIC DNA]</scope>
    <source>
        <strain evidence="3">sma-1</strain>
    </source>
</reference>
<dbReference type="InterPro" id="IPR001584">
    <property type="entry name" value="Integrase_cat-core"/>
</dbReference>
<gene>
    <name evidence="2" type="ORF">AB7P39_15365</name>
</gene>
<accession>A0ABV5EW73</accession>
<protein>
    <recommendedName>
        <fullName evidence="1">Integrase catalytic domain-containing protein</fullName>
    </recommendedName>
</protein>
<dbReference type="InterPro" id="IPR012337">
    <property type="entry name" value="RNaseH-like_sf"/>
</dbReference>
<organism evidence="2 3">
    <name type="scientific">Microbacterium plantarum</name>
    <dbReference type="NCBI Taxonomy" id="1816425"/>
    <lineage>
        <taxon>Bacteria</taxon>
        <taxon>Bacillati</taxon>
        <taxon>Actinomycetota</taxon>
        <taxon>Actinomycetes</taxon>
        <taxon>Micrococcales</taxon>
        <taxon>Microbacteriaceae</taxon>
        <taxon>Microbacterium</taxon>
    </lineage>
</organism>
<dbReference type="InterPro" id="IPR036397">
    <property type="entry name" value="RNaseH_sf"/>
</dbReference>
<evidence type="ECO:0000313" key="3">
    <source>
        <dbReference type="Proteomes" id="UP001589643"/>
    </source>
</evidence>